<keyword evidence="2" id="KW-1185">Reference proteome</keyword>
<name>A0A077ZFD7_TRITR</name>
<sequence length="242" mass="27106">MCRPEEVVKDRISGLPVICGQRFESFEKEFLIVSLAKEPSSDALLASVSEFAYGPGNRVAFELQPLHYRWIRLLPMIASKWEASHCVQNEYIGGTEEPAYGLKLHCLVAQKPGFHPCPKISSKLFIADPRKSFPIIIGNDFLQSVEYRKSPWEIKLCDIQNLKERVLHSSMTGAVGNDFFEPEVPALKTDMDLLEEKGDRLEPQAGVEYINLNAELATGGIDDQPIHSMQEKPALLKPGLLV</sequence>
<dbReference type="AlphaFoldDB" id="A0A077ZFD7"/>
<organism evidence="1 2">
    <name type="scientific">Trichuris trichiura</name>
    <name type="common">Whipworm</name>
    <name type="synonym">Trichocephalus trichiurus</name>
    <dbReference type="NCBI Taxonomy" id="36087"/>
    <lineage>
        <taxon>Eukaryota</taxon>
        <taxon>Metazoa</taxon>
        <taxon>Ecdysozoa</taxon>
        <taxon>Nematoda</taxon>
        <taxon>Enoplea</taxon>
        <taxon>Dorylaimia</taxon>
        <taxon>Trichinellida</taxon>
        <taxon>Trichuridae</taxon>
        <taxon>Trichuris</taxon>
    </lineage>
</organism>
<dbReference type="EMBL" id="HG806365">
    <property type="protein sequence ID" value="CDW58554.1"/>
    <property type="molecule type" value="Genomic_DNA"/>
</dbReference>
<reference evidence="1" key="1">
    <citation type="submission" date="2014-01" db="EMBL/GenBank/DDBJ databases">
        <authorList>
            <person name="Aslett M."/>
        </authorList>
    </citation>
    <scope>NUCLEOTIDE SEQUENCE</scope>
</reference>
<proteinExistence type="predicted"/>
<reference evidence="1" key="2">
    <citation type="submission" date="2014-03" db="EMBL/GenBank/DDBJ databases">
        <title>The whipworm genome and dual-species transcriptomics of an intimate host-pathogen interaction.</title>
        <authorList>
            <person name="Foth B.J."/>
            <person name="Tsai I.J."/>
            <person name="Reid A.J."/>
            <person name="Bancroft A.J."/>
            <person name="Nichol S."/>
            <person name="Tracey A."/>
            <person name="Holroyd N."/>
            <person name="Cotton J.A."/>
            <person name="Stanley E.J."/>
            <person name="Zarowiecki M."/>
            <person name="Liu J.Z."/>
            <person name="Huckvale T."/>
            <person name="Cooper P.J."/>
            <person name="Grencis R.K."/>
            <person name="Berriman M."/>
        </authorList>
    </citation>
    <scope>NUCLEOTIDE SEQUENCE [LARGE SCALE GENOMIC DNA]</scope>
</reference>
<dbReference type="Proteomes" id="UP000030665">
    <property type="component" value="Unassembled WGS sequence"/>
</dbReference>
<gene>
    <name evidence="1" type="ORF">TTRE_0000687301</name>
</gene>
<evidence type="ECO:0000313" key="1">
    <source>
        <dbReference type="EMBL" id="CDW58554.1"/>
    </source>
</evidence>
<accession>A0A077ZFD7</accession>
<dbReference type="OrthoDB" id="10506391at2759"/>
<protein>
    <submittedName>
        <fullName evidence="1">Uncharacterized protein</fullName>
    </submittedName>
</protein>
<evidence type="ECO:0000313" key="2">
    <source>
        <dbReference type="Proteomes" id="UP000030665"/>
    </source>
</evidence>